<evidence type="ECO:0000256" key="4">
    <source>
        <dbReference type="SAM" id="Coils"/>
    </source>
</evidence>
<evidence type="ECO:0000256" key="2">
    <source>
        <dbReference type="ARBA" id="ARBA00022448"/>
    </source>
</evidence>
<dbReference type="PANTHER" id="PTHR21426:SF12">
    <property type="entry name" value="EXOCYST COMPLEX COMPONENT 8"/>
    <property type="match status" value="1"/>
</dbReference>
<name>A0AAV1IPH0_9CHLO</name>
<keyword evidence="7" id="KW-1185">Reference proteome</keyword>
<dbReference type="AlphaFoldDB" id="A0AAV1IPH0"/>
<feature type="coiled-coil region" evidence="4">
    <location>
        <begin position="259"/>
        <end position="286"/>
    </location>
</feature>
<dbReference type="GO" id="GO:0008104">
    <property type="term" value="P:intracellular protein localization"/>
    <property type="evidence" value="ECO:0007669"/>
    <property type="project" value="TreeGrafter"/>
</dbReference>
<feature type="compositionally biased region" description="Low complexity" evidence="5">
    <location>
        <begin position="329"/>
        <end position="338"/>
    </location>
</feature>
<dbReference type="Proteomes" id="UP001314263">
    <property type="component" value="Unassembled WGS sequence"/>
</dbReference>
<feature type="region of interest" description="Disordered" evidence="5">
    <location>
        <begin position="13"/>
        <end position="79"/>
    </location>
</feature>
<keyword evidence="3" id="KW-0268">Exocytosis</keyword>
<dbReference type="EMBL" id="CAUYUE010000018">
    <property type="protein sequence ID" value="CAK0787894.1"/>
    <property type="molecule type" value="Genomic_DNA"/>
</dbReference>
<sequence length="624" mass="66375">MFSLSVADPTSVFLDPRASGPFMQASEHHDHAKKGKKTPAGKLNALFRRSGGKPAPPAETPRRSHHSHSLSGTSHLAPSGRAGIRIGGLEAFEDGGFDLKNDLSSLTEKGIDVLRTDLAALDIECAEELRKSVHANYIPFITASQGVSHLDAEMGALRNLLTNTAVLVNALKEVAQPSLKPTAAQPKPDGSANGSRVDMDWAQTTDGLRWSDALDEVDSTIAERRPLNALQALRRIEKMVARPPAGQGDPLDTARIMQEARAERQMAEVEERQRKLADLAESALTEAASGHMPADGGGNELCMAAGVLGSVAGSPHAAHKLLSAHSSRLRSAQQRLLKPQNAGGSDADGTESAGALAQGTFQTLARAANDMAAVFADDTPKLSSLLVTWALQETQRCALLIKRHALSPFAAPAGLAPTVQCCCLALAHCAALRASHALALGPTLLRELWPACDQARALMPRVLERRLIRIGEEIRMGVTAEVDRIAGAGLPSTDKTGWAQLTAAFPSADQLLDEIQAIVQILQPLAGPKVGEAVRKTVNEMFGVFAQSMAAAFQKFMRPDGTFPPRLAPAAEPAMETAASLVDQFLPELMATQEDKCGENLDMTELMRQIDALAADLGMQRAEP</sequence>
<keyword evidence="4" id="KW-0175">Coiled coil</keyword>
<evidence type="ECO:0000256" key="3">
    <source>
        <dbReference type="ARBA" id="ARBA00022483"/>
    </source>
</evidence>
<keyword evidence="2" id="KW-0813">Transport</keyword>
<proteinExistence type="inferred from homology"/>
<dbReference type="GO" id="GO:0006887">
    <property type="term" value="P:exocytosis"/>
    <property type="evidence" value="ECO:0007669"/>
    <property type="project" value="UniProtKB-KW"/>
</dbReference>
<evidence type="ECO:0000256" key="1">
    <source>
        <dbReference type="ARBA" id="ARBA00007210"/>
    </source>
</evidence>
<reference evidence="6 7" key="1">
    <citation type="submission" date="2023-10" db="EMBL/GenBank/DDBJ databases">
        <authorList>
            <person name="Maclean D."/>
            <person name="Macfadyen A."/>
        </authorList>
    </citation>
    <scope>NUCLEOTIDE SEQUENCE [LARGE SCALE GENOMIC DNA]</scope>
</reference>
<evidence type="ECO:0000256" key="5">
    <source>
        <dbReference type="SAM" id="MobiDB-lite"/>
    </source>
</evidence>
<dbReference type="InterPro" id="IPR033961">
    <property type="entry name" value="Exo84"/>
</dbReference>
<evidence type="ECO:0000313" key="6">
    <source>
        <dbReference type="EMBL" id="CAK0787894.1"/>
    </source>
</evidence>
<comment type="similarity">
    <text evidence="1">Belongs to the EXO84 family.</text>
</comment>
<evidence type="ECO:0000313" key="7">
    <source>
        <dbReference type="Proteomes" id="UP001314263"/>
    </source>
</evidence>
<dbReference type="GO" id="GO:0000145">
    <property type="term" value="C:exocyst"/>
    <property type="evidence" value="ECO:0007669"/>
    <property type="project" value="InterPro"/>
</dbReference>
<gene>
    <name evidence="6" type="ORF">CVIRNUC_011116</name>
</gene>
<dbReference type="SUPFAM" id="SSF74788">
    <property type="entry name" value="Cullin repeat-like"/>
    <property type="match status" value="1"/>
</dbReference>
<accession>A0AAV1IPH0</accession>
<feature type="region of interest" description="Disordered" evidence="5">
    <location>
        <begin position="179"/>
        <end position="198"/>
    </location>
</feature>
<dbReference type="PANTHER" id="PTHR21426">
    <property type="entry name" value="EXOCYST COMPLEX COMPONENT 8"/>
    <property type="match status" value="1"/>
</dbReference>
<organism evidence="6 7">
    <name type="scientific">Coccomyxa viridis</name>
    <dbReference type="NCBI Taxonomy" id="1274662"/>
    <lineage>
        <taxon>Eukaryota</taxon>
        <taxon>Viridiplantae</taxon>
        <taxon>Chlorophyta</taxon>
        <taxon>core chlorophytes</taxon>
        <taxon>Trebouxiophyceae</taxon>
        <taxon>Trebouxiophyceae incertae sedis</taxon>
        <taxon>Coccomyxaceae</taxon>
        <taxon>Coccomyxa</taxon>
    </lineage>
</organism>
<dbReference type="GO" id="GO:0006893">
    <property type="term" value="P:Golgi to plasma membrane transport"/>
    <property type="evidence" value="ECO:0007669"/>
    <property type="project" value="TreeGrafter"/>
</dbReference>
<dbReference type="InterPro" id="IPR016159">
    <property type="entry name" value="Cullin_repeat-like_dom_sf"/>
</dbReference>
<comment type="caution">
    <text evidence="6">The sequence shown here is derived from an EMBL/GenBank/DDBJ whole genome shotgun (WGS) entry which is preliminary data.</text>
</comment>
<protein>
    <submittedName>
        <fullName evidence="6">Uncharacterized protein</fullName>
    </submittedName>
</protein>
<feature type="region of interest" description="Disordered" evidence="5">
    <location>
        <begin position="329"/>
        <end position="352"/>
    </location>
</feature>